<keyword evidence="2" id="KW-0732">Signal</keyword>
<sequence length="226" mass="24700">MKARAALLALGLVALTAAPSFSARPPMRYQPDPSSVIAAEIAFNRLAQEKGQWTAFRETAAEDAVMFVPQKVLARDWLKKQVDPPASVSWSPSVVYVSCDGNLAASTGNWKRPDGSVGYFTTIWRRGKKGVWKWVLDHGDQLASPREAPDFLSGKVATCKRGGRPEGPPPPMERRPAKGAPAPEMPKDESLVWTADVGPDNSRRVTVRMWTGSDYETVIDDRVAAP</sequence>
<reference evidence="3 4" key="1">
    <citation type="journal article" date="2013" name="Genome Announc.">
        <title>Draft Genome Sequence of Sphingobium ummariense Strain RL-3, a Hexachlorocyclohexane-Degrading Bacterium.</title>
        <authorList>
            <person name="Kohli P."/>
            <person name="Dua A."/>
            <person name="Sangwan N."/>
            <person name="Oldach P."/>
            <person name="Khurana J.P."/>
            <person name="Lal R."/>
        </authorList>
    </citation>
    <scope>NUCLEOTIDE SEQUENCE [LARGE SCALE GENOMIC DNA]</scope>
    <source>
        <strain evidence="3 4">RL-3</strain>
    </source>
</reference>
<dbReference type="Gene3D" id="3.10.450.50">
    <property type="match status" value="1"/>
</dbReference>
<dbReference type="SUPFAM" id="SSF54427">
    <property type="entry name" value="NTF2-like"/>
    <property type="match status" value="1"/>
</dbReference>
<comment type="caution">
    <text evidence="3">The sequence shown here is derived from an EMBL/GenBank/DDBJ whole genome shotgun (WGS) entry which is preliminary data.</text>
</comment>
<proteinExistence type="predicted"/>
<protein>
    <recommendedName>
        <fullName evidence="5">DUF4440 domain-containing protein</fullName>
    </recommendedName>
</protein>
<name>T0INT8_9SPHN</name>
<gene>
    <name evidence="3" type="ORF">M529_19365</name>
</gene>
<feature type="chain" id="PRO_5004564530" description="DUF4440 domain-containing protein" evidence="2">
    <location>
        <begin position="23"/>
        <end position="226"/>
    </location>
</feature>
<evidence type="ECO:0000313" key="3">
    <source>
        <dbReference type="EMBL" id="EQB30510.1"/>
    </source>
</evidence>
<dbReference type="RefSeq" id="WP_021319471.1">
    <property type="nucleotide sequence ID" value="NZ_AUWY01000120.1"/>
</dbReference>
<dbReference type="InterPro" id="IPR032710">
    <property type="entry name" value="NTF2-like_dom_sf"/>
</dbReference>
<dbReference type="STRING" id="1346791.M529_19365"/>
<dbReference type="eggNOG" id="ENOG5031DD2">
    <property type="taxonomic scope" value="Bacteria"/>
</dbReference>
<evidence type="ECO:0008006" key="5">
    <source>
        <dbReference type="Google" id="ProtNLM"/>
    </source>
</evidence>
<evidence type="ECO:0000256" key="2">
    <source>
        <dbReference type="SAM" id="SignalP"/>
    </source>
</evidence>
<accession>T0INT8</accession>
<dbReference type="Proteomes" id="UP000015523">
    <property type="component" value="Unassembled WGS sequence"/>
</dbReference>
<dbReference type="OrthoDB" id="7201546at2"/>
<evidence type="ECO:0000313" key="4">
    <source>
        <dbReference type="Proteomes" id="UP000015523"/>
    </source>
</evidence>
<feature type="region of interest" description="Disordered" evidence="1">
    <location>
        <begin position="158"/>
        <end position="198"/>
    </location>
</feature>
<organism evidence="3 4">
    <name type="scientific">Sphingobium ummariense RL-3</name>
    <dbReference type="NCBI Taxonomy" id="1346791"/>
    <lineage>
        <taxon>Bacteria</taxon>
        <taxon>Pseudomonadati</taxon>
        <taxon>Pseudomonadota</taxon>
        <taxon>Alphaproteobacteria</taxon>
        <taxon>Sphingomonadales</taxon>
        <taxon>Sphingomonadaceae</taxon>
        <taxon>Sphingobium</taxon>
    </lineage>
</organism>
<dbReference type="EMBL" id="AUWY01000120">
    <property type="protein sequence ID" value="EQB30510.1"/>
    <property type="molecule type" value="Genomic_DNA"/>
</dbReference>
<keyword evidence="4" id="KW-1185">Reference proteome</keyword>
<dbReference type="AlphaFoldDB" id="T0INT8"/>
<feature type="signal peptide" evidence="2">
    <location>
        <begin position="1"/>
        <end position="22"/>
    </location>
</feature>
<dbReference type="PATRIC" id="fig|1346791.3.peg.3738"/>
<evidence type="ECO:0000256" key="1">
    <source>
        <dbReference type="SAM" id="MobiDB-lite"/>
    </source>
</evidence>